<evidence type="ECO:0000313" key="10">
    <source>
        <dbReference type="EMBL" id="MFD2659896.1"/>
    </source>
</evidence>
<evidence type="ECO:0000256" key="5">
    <source>
        <dbReference type="ARBA" id="ARBA00022692"/>
    </source>
</evidence>
<feature type="transmembrane region" description="Helical" evidence="8">
    <location>
        <begin position="303"/>
        <end position="330"/>
    </location>
</feature>
<feature type="transmembrane region" description="Helical" evidence="8">
    <location>
        <begin position="135"/>
        <end position="156"/>
    </location>
</feature>
<feature type="transmembrane region" description="Helical" evidence="8">
    <location>
        <begin position="369"/>
        <end position="388"/>
    </location>
</feature>
<dbReference type="EMBL" id="JBHUMY010000006">
    <property type="protein sequence ID" value="MFD2659896.1"/>
    <property type="molecule type" value="Genomic_DNA"/>
</dbReference>
<reference evidence="11" key="1">
    <citation type="journal article" date="2019" name="Int. J. Syst. Evol. Microbiol.">
        <title>The Global Catalogue of Microorganisms (GCM) 10K type strain sequencing project: providing services to taxonomists for standard genome sequencing and annotation.</title>
        <authorList>
            <consortium name="The Broad Institute Genomics Platform"/>
            <consortium name="The Broad Institute Genome Sequencing Center for Infectious Disease"/>
            <person name="Wu L."/>
            <person name="Ma J."/>
        </authorList>
    </citation>
    <scope>NUCLEOTIDE SEQUENCE [LARGE SCALE GENOMIC DNA]</scope>
    <source>
        <strain evidence="11">TISTR 1827</strain>
    </source>
</reference>
<evidence type="ECO:0000256" key="4">
    <source>
        <dbReference type="ARBA" id="ARBA00022475"/>
    </source>
</evidence>
<accession>A0ABW5QU18</accession>
<comment type="caution">
    <text evidence="10">The sequence shown here is derived from an EMBL/GenBank/DDBJ whole genome shotgun (WGS) entry which is preliminary data.</text>
</comment>
<comment type="subcellular location">
    <subcellularLocation>
        <location evidence="1">Cell membrane</location>
        <topology evidence="1">Multi-pass membrane protein</topology>
    </subcellularLocation>
</comment>
<feature type="transmembrane region" description="Helical" evidence="8">
    <location>
        <begin position="105"/>
        <end position="126"/>
    </location>
</feature>
<dbReference type="CDD" id="cd17324">
    <property type="entry name" value="MFS_NepI_like"/>
    <property type="match status" value="1"/>
</dbReference>
<organism evidence="10 11">
    <name type="scientific">Paenibacillus thailandensis</name>
    <dbReference type="NCBI Taxonomy" id="393250"/>
    <lineage>
        <taxon>Bacteria</taxon>
        <taxon>Bacillati</taxon>
        <taxon>Bacillota</taxon>
        <taxon>Bacilli</taxon>
        <taxon>Bacillales</taxon>
        <taxon>Paenibacillaceae</taxon>
        <taxon>Paenibacillus</taxon>
    </lineage>
</organism>
<dbReference type="SUPFAM" id="SSF103473">
    <property type="entry name" value="MFS general substrate transporter"/>
    <property type="match status" value="1"/>
</dbReference>
<keyword evidence="7 8" id="KW-0472">Membrane</keyword>
<keyword evidence="11" id="KW-1185">Reference proteome</keyword>
<keyword evidence="3" id="KW-0813">Transport</keyword>
<evidence type="ECO:0000256" key="8">
    <source>
        <dbReference type="SAM" id="Phobius"/>
    </source>
</evidence>
<dbReference type="InterPro" id="IPR036259">
    <property type="entry name" value="MFS_trans_sf"/>
</dbReference>
<feature type="transmembrane region" description="Helical" evidence="8">
    <location>
        <begin position="342"/>
        <end position="363"/>
    </location>
</feature>
<evidence type="ECO:0000256" key="2">
    <source>
        <dbReference type="ARBA" id="ARBA00008335"/>
    </source>
</evidence>
<feature type="transmembrane region" description="Helical" evidence="8">
    <location>
        <begin position="16"/>
        <end position="36"/>
    </location>
</feature>
<sequence>MTYIQKGTPQFRKTSLAMFAGGFCTFAILYCLQPLMPEFSKQFGVSPATASLSLSVTTVAMAVTMLFVSALSDAKGRKSIMGCSLGGAALIALLLTFSPSFGQLLALRILQGVVLAGLPAVAMTYLSEEVDPHSLGYAMGLYISGNSVGGMGGRIVTGMVADFFDWRLAVGAIAALSIGAVVLFWRWLPASRNFQKRKYELRGIVKALLSQCRNPRLLCLYGLGFVLMGCFVTLYNYISYRLIDPPFSLSQALVGWIFIVYLTGTISSTWMGRLADLYGRYAVMSIALLLILAGGLLTLSSSLLAIVVGISLLTFGFFGGHSIASSWIGIAATEHKAQASSLYLFFYYLGSSVSGTVGGIFYAHYGWSGVIAMIAVYMAVGLILSGALRHMGRNDRADHSSRMVG</sequence>
<evidence type="ECO:0000256" key="3">
    <source>
        <dbReference type="ARBA" id="ARBA00022448"/>
    </source>
</evidence>
<dbReference type="Gene3D" id="1.20.1250.20">
    <property type="entry name" value="MFS general substrate transporter like domains"/>
    <property type="match status" value="1"/>
</dbReference>
<gene>
    <name evidence="10" type="ORF">ACFSW5_06400</name>
</gene>
<dbReference type="RefSeq" id="WP_379270572.1">
    <property type="nucleotide sequence ID" value="NZ_JBHUGT010000032.1"/>
</dbReference>
<evidence type="ECO:0000313" key="11">
    <source>
        <dbReference type="Proteomes" id="UP001597493"/>
    </source>
</evidence>
<dbReference type="PROSITE" id="PS50850">
    <property type="entry name" value="MFS"/>
    <property type="match status" value="1"/>
</dbReference>
<dbReference type="Proteomes" id="UP001597493">
    <property type="component" value="Unassembled WGS sequence"/>
</dbReference>
<keyword evidence="4" id="KW-1003">Cell membrane</keyword>
<dbReference type="PANTHER" id="PTHR43271">
    <property type="entry name" value="BLL2771 PROTEIN"/>
    <property type="match status" value="1"/>
</dbReference>
<feature type="transmembrane region" description="Helical" evidence="8">
    <location>
        <begin position="250"/>
        <end position="271"/>
    </location>
</feature>
<keyword evidence="6 8" id="KW-1133">Transmembrane helix</keyword>
<evidence type="ECO:0000256" key="1">
    <source>
        <dbReference type="ARBA" id="ARBA00004651"/>
    </source>
</evidence>
<feature type="transmembrane region" description="Helical" evidence="8">
    <location>
        <begin position="168"/>
        <end position="188"/>
    </location>
</feature>
<feature type="transmembrane region" description="Helical" evidence="8">
    <location>
        <begin position="48"/>
        <end position="68"/>
    </location>
</feature>
<evidence type="ECO:0000256" key="7">
    <source>
        <dbReference type="ARBA" id="ARBA00023136"/>
    </source>
</evidence>
<keyword evidence="5 8" id="KW-0812">Transmembrane</keyword>
<comment type="similarity">
    <text evidence="2">Belongs to the major facilitator superfamily.</text>
</comment>
<feature type="transmembrane region" description="Helical" evidence="8">
    <location>
        <begin position="218"/>
        <end position="238"/>
    </location>
</feature>
<dbReference type="InterPro" id="IPR020846">
    <property type="entry name" value="MFS_dom"/>
</dbReference>
<name>A0ABW5QU18_9BACL</name>
<protein>
    <submittedName>
        <fullName evidence="10">MFS transporter</fullName>
    </submittedName>
</protein>
<dbReference type="PRINTS" id="PR01036">
    <property type="entry name" value="TCRTETB"/>
</dbReference>
<proteinExistence type="inferred from homology"/>
<dbReference type="PANTHER" id="PTHR43271:SF1">
    <property type="entry name" value="INNER MEMBRANE TRANSPORT PROTEIN YNFM"/>
    <property type="match status" value="1"/>
</dbReference>
<feature type="transmembrane region" description="Helical" evidence="8">
    <location>
        <begin position="80"/>
        <end position="99"/>
    </location>
</feature>
<evidence type="ECO:0000259" key="9">
    <source>
        <dbReference type="PROSITE" id="PS50850"/>
    </source>
</evidence>
<dbReference type="InterPro" id="IPR011701">
    <property type="entry name" value="MFS"/>
</dbReference>
<feature type="transmembrane region" description="Helical" evidence="8">
    <location>
        <begin position="278"/>
        <end position="297"/>
    </location>
</feature>
<evidence type="ECO:0000256" key="6">
    <source>
        <dbReference type="ARBA" id="ARBA00022989"/>
    </source>
</evidence>
<dbReference type="Pfam" id="PF07690">
    <property type="entry name" value="MFS_1"/>
    <property type="match status" value="2"/>
</dbReference>
<feature type="domain" description="Major facilitator superfamily (MFS) profile" evidence="9">
    <location>
        <begin position="10"/>
        <end position="393"/>
    </location>
</feature>